<accession>A0A9N8WDH4</accession>
<feature type="region of interest" description="Disordered" evidence="4">
    <location>
        <begin position="351"/>
        <end position="382"/>
    </location>
</feature>
<protein>
    <submittedName>
        <fullName evidence="8">740_t:CDS:1</fullName>
    </submittedName>
</protein>
<dbReference type="SMART" id="SM00233">
    <property type="entry name" value="PH"/>
    <property type="match status" value="1"/>
</dbReference>
<evidence type="ECO:0000313" key="8">
    <source>
        <dbReference type="EMBL" id="CAG8485999.1"/>
    </source>
</evidence>
<dbReference type="SMART" id="SM00324">
    <property type="entry name" value="RhoGAP"/>
    <property type="match status" value="1"/>
</dbReference>
<dbReference type="InterPro" id="IPR001452">
    <property type="entry name" value="SH3_domain"/>
</dbReference>
<dbReference type="CDD" id="cd00159">
    <property type="entry name" value="RhoGAP"/>
    <property type="match status" value="1"/>
</dbReference>
<evidence type="ECO:0000256" key="4">
    <source>
        <dbReference type="SAM" id="MobiDB-lite"/>
    </source>
</evidence>
<dbReference type="PRINTS" id="PR00452">
    <property type="entry name" value="SH3DOMAIN"/>
</dbReference>
<dbReference type="Gene3D" id="1.10.555.10">
    <property type="entry name" value="Rho GTPase activation protein"/>
    <property type="match status" value="1"/>
</dbReference>
<feature type="domain" description="PH" evidence="6">
    <location>
        <begin position="662"/>
        <end position="772"/>
    </location>
</feature>
<keyword evidence="2" id="KW-0343">GTPase activation</keyword>
<dbReference type="GO" id="GO:0005737">
    <property type="term" value="C:cytoplasm"/>
    <property type="evidence" value="ECO:0007669"/>
    <property type="project" value="TreeGrafter"/>
</dbReference>
<dbReference type="InterPro" id="IPR036028">
    <property type="entry name" value="SH3-like_dom_sf"/>
</dbReference>
<dbReference type="InterPro" id="IPR008936">
    <property type="entry name" value="Rho_GTPase_activation_prot"/>
</dbReference>
<dbReference type="PROSITE" id="PS50238">
    <property type="entry name" value="RHOGAP"/>
    <property type="match status" value="1"/>
</dbReference>
<dbReference type="EMBL" id="CAJVPJ010000147">
    <property type="protein sequence ID" value="CAG8485999.1"/>
    <property type="molecule type" value="Genomic_DNA"/>
</dbReference>
<dbReference type="SUPFAM" id="SSF48350">
    <property type="entry name" value="GTPase activation domain, GAP"/>
    <property type="match status" value="1"/>
</dbReference>
<dbReference type="InterPro" id="IPR011993">
    <property type="entry name" value="PH-like_dom_sf"/>
</dbReference>
<feature type="domain" description="Rho-GAP" evidence="7">
    <location>
        <begin position="870"/>
        <end position="1070"/>
    </location>
</feature>
<dbReference type="Pfam" id="PF00620">
    <property type="entry name" value="RhoGAP"/>
    <property type="match status" value="1"/>
</dbReference>
<dbReference type="CDD" id="cd00174">
    <property type="entry name" value="SH3"/>
    <property type="match status" value="1"/>
</dbReference>
<gene>
    <name evidence="8" type="ORF">POCULU_LOCUS1805</name>
</gene>
<dbReference type="InterPro" id="IPR001849">
    <property type="entry name" value="PH_domain"/>
</dbReference>
<name>A0A9N8WDH4_9GLOM</name>
<proteinExistence type="predicted"/>
<dbReference type="SUPFAM" id="SSF50729">
    <property type="entry name" value="PH domain-like"/>
    <property type="match status" value="1"/>
</dbReference>
<evidence type="ECO:0000259" key="6">
    <source>
        <dbReference type="PROSITE" id="PS50003"/>
    </source>
</evidence>
<dbReference type="PROSITE" id="PS50003">
    <property type="entry name" value="PH_DOMAIN"/>
    <property type="match status" value="1"/>
</dbReference>
<evidence type="ECO:0000259" key="5">
    <source>
        <dbReference type="PROSITE" id="PS50002"/>
    </source>
</evidence>
<feature type="compositionally biased region" description="Acidic residues" evidence="4">
    <location>
        <begin position="222"/>
        <end position="238"/>
    </location>
</feature>
<dbReference type="InterPro" id="IPR050729">
    <property type="entry name" value="Rho-GAP"/>
</dbReference>
<evidence type="ECO:0000256" key="1">
    <source>
        <dbReference type="ARBA" id="ARBA00022443"/>
    </source>
</evidence>
<feature type="region of interest" description="Disordered" evidence="4">
    <location>
        <begin position="545"/>
        <end position="576"/>
    </location>
</feature>
<reference evidence="8" key="1">
    <citation type="submission" date="2021-06" db="EMBL/GenBank/DDBJ databases">
        <authorList>
            <person name="Kallberg Y."/>
            <person name="Tangrot J."/>
            <person name="Rosling A."/>
        </authorList>
    </citation>
    <scope>NUCLEOTIDE SEQUENCE</scope>
    <source>
        <strain evidence="8">IA702</strain>
    </source>
</reference>
<comment type="caution">
    <text evidence="8">The sequence shown here is derived from an EMBL/GenBank/DDBJ whole genome shotgun (WGS) entry which is preliminary data.</text>
</comment>
<dbReference type="PANTHER" id="PTHR23176:SF129">
    <property type="entry name" value="RHO GTPASE ACTIVATING PROTEIN AT 16F, ISOFORM E-RELATED"/>
    <property type="match status" value="1"/>
</dbReference>
<keyword evidence="9" id="KW-1185">Reference proteome</keyword>
<dbReference type="SMART" id="SM00326">
    <property type="entry name" value="SH3"/>
    <property type="match status" value="1"/>
</dbReference>
<evidence type="ECO:0000313" key="9">
    <source>
        <dbReference type="Proteomes" id="UP000789572"/>
    </source>
</evidence>
<dbReference type="Gene3D" id="2.30.29.30">
    <property type="entry name" value="Pleckstrin-homology domain (PH domain)/Phosphotyrosine-binding domain (PTB)"/>
    <property type="match status" value="1"/>
</dbReference>
<feature type="region of interest" description="Disordered" evidence="4">
    <location>
        <begin position="205"/>
        <end position="242"/>
    </location>
</feature>
<keyword evidence="1 3" id="KW-0728">SH3 domain</keyword>
<dbReference type="Pfam" id="PF14604">
    <property type="entry name" value="SH3_9"/>
    <property type="match status" value="1"/>
</dbReference>
<dbReference type="InterPro" id="IPR000198">
    <property type="entry name" value="RhoGAP_dom"/>
</dbReference>
<dbReference type="PANTHER" id="PTHR23176">
    <property type="entry name" value="RHO/RAC/CDC GTPASE-ACTIVATING PROTEIN"/>
    <property type="match status" value="1"/>
</dbReference>
<dbReference type="OrthoDB" id="79452at2759"/>
<organism evidence="8 9">
    <name type="scientific">Paraglomus occultum</name>
    <dbReference type="NCBI Taxonomy" id="144539"/>
    <lineage>
        <taxon>Eukaryota</taxon>
        <taxon>Fungi</taxon>
        <taxon>Fungi incertae sedis</taxon>
        <taxon>Mucoromycota</taxon>
        <taxon>Glomeromycotina</taxon>
        <taxon>Glomeromycetes</taxon>
        <taxon>Paraglomerales</taxon>
        <taxon>Paraglomeraceae</taxon>
        <taxon>Paraglomus</taxon>
    </lineage>
</organism>
<feature type="compositionally biased region" description="Polar residues" evidence="4">
    <location>
        <begin position="403"/>
        <end position="419"/>
    </location>
</feature>
<evidence type="ECO:0000256" key="3">
    <source>
        <dbReference type="PROSITE-ProRule" id="PRU00192"/>
    </source>
</evidence>
<sequence length="1070" mass="123061">MTEAKYVIVGWDFDAEGNDELALKAGDVVTLISKRNDNWWEGELDGRRGLFPASYVRFLENVLEESSTQKSAEIQTVSLTDVHGIANEREVQQMYPEEMNKDQDVRVSEYDNEDGTNYYLQNQVVEESGQYISELRHEKLYYEQENFVESQDAINIPSYNKPVDQESIVDHILRSSSSEGQLSVEHVTIQHIESQSIQEITEDATAEPMHQPSHDREIQNDSNDDVESAEEDSSEEEQADHKHYPRLLYAGEQPSQEELLLQNDVDGQGEQSAHDQYLDEQLSEDEMFPEDLLREQIFEREVEEAERNVWDIMEHYHNGEGLSDNYTDNVSLQADADEVATAVDEGYHPLASDDEEHYSELHSSLNVEDYENTPRSASFKQDDLIDRGVEDLKLEDDYEDNPFVSSDETLDQPSQSRTTNDLEDNDIDVPKYKTIASTMDGNIYNEDGQASLYSTRMGETAWDTSLLNIELHRRAVVYDNGSFVETQTLQGNQLFEQQVINNEHEEMIQLPSRDSREQDDDNTILNATVPIESVYDDVTVDNQRLSESGDQRQRPPSVIHSRQPESDRNQQLNLPKGWWSSVEPELTEGYGLSENLNESNYPMTEESVDLRSYSRTKSDHHHMKPIPPEKVYYNHTRLGEFAAPTSRTELSILQLDRIPAQWIHKQGCLSMKTESPEGDKLSSWKLYWVVLCDVYIIFYKSSPDRNKKTEKKVMPVGIFDVHKDRLEFAGRQHTKQKHVFILNACDGMRMFMQAQSDSEARGWVDIINVNQEERKKSHKSNNEPEIESLLRVCVNEINDMKINKKVNRGLQLKASESVYFKKTEKEDAGLVKKKSKKFGASNAASRKRNWFFQNKPSSNYDKKTVQNADLIFGGLLENSDGRIPHIVENCIKIVDERGLQSVGLYRLSGNTATIQKLRKQVNDGESINLYDEPDINVITGLLKLYFRELANPLIPFEYYDMFIEAAKITDYNEKMYRLHSLIHSLPQVNFETLETLMRHLSRVTSYSEENKMEPPNLAIVFAPNLIRPFEAGIEMAQRRMKSFYGMCAGGTGDAKINIYVVNRKIVLDVI</sequence>
<evidence type="ECO:0000259" key="7">
    <source>
        <dbReference type="PROSITE" id="PS50238"/>
    </source>
</evidence>
<dbReference type="Gene3D" id="2.30.30.40">
    <property type="entry name" value="SH3 Domains"/>
    <property type="match status" value="1"/>
</dbReference>
<dbReference type="GO" id="GO:0007165">
    <property type="term" value="P:signal transduction"/>
    <property type="evidence" value="ECO:0007669"/>
    <property type="project" value="InterPro"/>
</dbReference>
<feature type="domain" description="SH3" evidence="5">
    <location>
        <begin position="2"/>
        <end position="61"/>
    </location>
</feature>
<dbReference type="Proteomes" id="UP000789572">
    <property type="component" value="Unassembled WGS sequence"/>
</dbReference>
<dbReference type="SUPFAM" id="SSF50044">
    <property type="entry name" value="SH3-domain"/>
    <property type="match status" value="1"/>
</dbReference>
<dbReference type="GO" id="GO:0005096">
    <property type="term" value="F:GTPase activator activity"/>
    <property type="evidence" value="ECO:0007669"/>
    <property type="project" value="UniProtKB-KW"/>
</dbReference>
<evidence type="ECO:0000256" key="2">
    <source>
        <dbReference type="ARBA" id="ARBA00022468"/>
    </source>
</evidence>
<dbReference type="Pfam" id="PF00169">
    <property type="entry name" value="PH"/>
    <property type="match status" value="1"/>
</dbReference>
<dbReference type="AlphaFoldDB" id="A0A9N8WDH4"/>
<feature type="region of interest" description="Disordered" evidence="4">
    <location>
        <begin position="395"/>
        <end position="425"/>
    </location>
</feature>
<dbReference type="PROSITE" id="PS50002">
    <property type="entry name" value="SH3"/>
    <property type="match status" value="1"/>
</dbReference>